<dbReference type="Proteomes" id="UP000001075">
    <property type="component" value="Unassembled WGS sequence"/>
</dbReference>
<name>G3H4D4_CRIGR</name>
<dbReference type="InParanoid" id="G3H4D4"/>
<accession>G3H4D4</accession>
<sequence length="64" mass="7059">MILLPPAPQRLDDRCAPPHSVYMVLKWRSAPSTIPTEPCASTYSPLFNEVLGAGTVFKVAQFQN</sequence>
<protein>
    <submittedName>
        <fullName evidence="1">Uncharacterized protein</fullName>
    </submittedName>
</protein>
<evidence type="ECO:0000313" key="1">
    <source>
        <dbReference type="EMBL" id="EGV97476.1"/>
    </source>
</evidence>
<evidence type="ECO:0000313" key="2">
    <source>
        <dbReference type="Proteomes" id="UP000001075"/>
    </source>
</evidence>
<organism evidence="1 2">
    <name type="scientific">Cricetulus griseus</name>
    <name type="common">Chinese hamster</name>
    <name type="synonym">Cricetulus barabensis griseus</name>
    <dbReference type="NCBI Taxonomy" id="10029"/>
    <lineage>
        <taxon>Eukaryota</taxon>
        <taxon>Metazoa</taxon>
        <taxon>Chordata</taxon>
        <taxon>Craniata</taxon>
        <taxon>Vertebrata</taxon>
        <taxon>Euteleostomi</taxon>
        <taxon>Mammalia</taxon>
        <taxon>Eutheria</taxon>
        <taxon>Euarchontoglires</taxon>
        <taxon>Glires</taxon>
        <taxon>Rodentia</taxon>
        <taxon>Myomorpha</taxon>
        <taxon>Muroidea</taxon>
        <taxon>Cricetidae</taxon>
        <taxon>Cricetinae</taxon>
        <taxon>Cricetulus</taxon>
    </lineage>
</organism>
<reference evidence="2" key="1">
    <citation type="journal article" date="2011" name="Nat. Biotechnol.">
        <title>The genomic sequence of the Chinese hamster ovary (CHO)-K1 cell line.</title>
        <authorList>
            <person name="Xu X."/>
            <person name="Nagarajan H."/>
            <person name="Lewis N.E."/>
            <person name="Pan S."/>
            <person name="Cai Z."/>
            <person name="Liu X."/>
            <person name="Chen W."/>
            <person name="Xie M."/>
            <person name="Wang W."/>
            <person name="Hammond S."/>
            <person name="Andersen M.R."/>
            <person name="Neff N."/>
            <person name="Passarelli B."/>
            <person name="Koh W."/>
            <person name="Fan H.C."/>
            <person name="Wang J."/>
            <person name="Gui Y."/>
            <person name="Lee K.H."/>
            <person name="Betenbaugh M.J."/>
            <person name="Quake S.R."/>
            <person name="Famili I."/>
            <person name="Palsson B.O."/>
            <person name="Wang J."/>
        </authorList>
    </citation>
    <scope>NUCLEOTIDE SEQUENCE [LARGE SCALE GENOMIC DNA]</scope>
    <source>
        <strain evidence="2">CHO K1 cell line</strain>
    </source>
</reference>
<proteinExistence type="predicted"/>
<dbReference type="EMBL" id="JH000137">
    <property type="protein sequence ID" value="EGV97476.1"/>
    <property type="molecule type" value="Genomic_DNA"/>
</dbReference>
<dbReference type="AlphaFoldDB" id="G3H4D4"/>
<gene>
    <name evidence="1" type="ORF">I79_005135</name>
</gene>